<keyword evidence="2" id="KW-0472">Membrane</keyword>
<feature type="transmembrane region" description="Helical" evidence="2">
    <location>
        <begin position="163"/>
        <end position="184"/>
    </location>
</feature>
<protein>
    <submittedName>
        <fullName evidence="3">Uncharacterized protein</fullName>
    </submittedName>
</protein>
<feature type="transmembrane region" description="Helical" evidence="2">
    <location>
        <begin position="296"/>
        <end position="316"/>
    </location>
</feature>
<evidence type="ECO:0000313" key="4">
    <source>
        <dbReference type="Proteomes" id="UP000041254"/>
    </source>
</evidence>
<evidence type="ECO:0000313" key="3">
    <source>
        <dbReference type="EMBL" id="CEM03459.1"/>
    </source>
</evidence>
<feature type="transmembrane region" description="Helical" evidence="2">
    <location>
        <begin position="59"/>
        <end position="85"/>
    </location>
</feature>
<feature type="transmembrane region" description="Helical" evidence="2">
    <location>
        <begin position="244"/>
        <end position="263"/>
    </location>
</feature>
<reference evidence="3 4" key="1">
    <citation type="submission" date="2014-11" db="EMBL/GenBank/DDBJ databases">
        <authorList>
            <person name="Zhu J."/>
            <person name="Qi W."/>
            <person name="Song R."/>
        </authorList>
    </citation>
    <scope>NUCLEOTIDE SEQUENCE [LARGE SCALE GENOMIC DNA]</scope>
</reference>
<keyword evidence="2" id="KW-0812">Transmembrane</keyword>
<dbReference type="EMBL" id="CDMY01000341">
    <property type="protein sequence ID" value="CEM03459.1"/>
    <property type="molecule type" value="Genomic_DNA"/>
</dbReference>
<name>A0A0G4EXW8_VITBC</name>
<keyword evidence="2" id="KW-1133">Transmembrane helix</keyword>
<evidence type="ECO:0000256" key="1">
    <source>
        <dbReference type="SAM" id="MobiDB-lite"/>
    </source>
</evidence>
<feature type="transmembrane region" description="Helical" evidence="2">
    <location>
        <begin position="97"/>
        <end position="118"/>
    </location>
</feature>
<dbReference type="AlphaFoldDB" id="A0A0G4EXW8"/>
<sequence>MLPGLLEGVGAVLWSAEVYHTSDAGNSTGNAGSDIHDAPAALPEDEEGLTAWSLAFWSTAWTCVLLMLVAVVLLSLLAAAIAVLLRCLQGRSSVIGVPAFFLGQTSFEWLLMAAHHLLYFSLLAFGPAHATLATADTSSRGEVLTALAKDLISPLVCHDDGGLRLWFVICILLRAVWASMVWLFHPDTAMGVAVALALYHSARAIQAVMGRQWGVGEKRPAGGIGASHTEDKPSNGRVHFLAKWWWPIAVGGVLCVPVAHMWGGSLPAWLTPKADGPTWAADGIESLSLPRVEGSWWAGVVPAAVILFAGSAMVALKCPVRRHHQKVAPVEVEGDCPVPAEEDSPGEYADCVSPPMTPYGTPFSGSEGRSETTSEHIDLPLIPPLPLQRLMPPPPPPVHCLKRLPHPMDYREPSGVCDTASTQLDELLYSDGPDGDGY</sequence>
<gene>
    <name evidence="3" type="ORF">Vbra_13924</name>
</gene>
<evidence type="ECO:0000256" key="2">
    <source>
        <dbReference type="SAM" id="Phobius"/>
    </source>
</evidence>
<dbReference type="InParanoid" id="A0A0G4EXW8"/>
<organism evidence="3 4">
    <name type="scientific">Vitrella brassicaformis (strain CCMP3155)</name>
    <dbReference type="NCBI Taxonomy" id="1169540"/>
    <lineage>
        <taxon>Eukaryota</taxon>
        <taxon>Sar</taxon>
        <taxon>Alveolata</taxon>
        <taxon>Colpodellida</taxon>
        <taxon>Vitrellaceae</taxon>
        <taxon>Vitrella</taxon>
    </lineage>
</organism>
<proteinExistence type="predicted"/>
<accession>A0A0G4EXW8</accession>
<dbReference type="Proteomes" id="UP000041254">
    <property type="component" value="Unassembled WGS sequence"/>
</dbReference>
<dbReference type="VEuPathDB" id="CryptoDB:Vbra_13924"/>
<keyword evidence="4" id="KW-1185">Reference proteome</keyword>
<feature type="region of interest" description="Disordered" evidence="1">
    <location>
        <begin position="341"/>
        <end position="375"/>
    </location>
</feature>